<feature type="region of interest" description="Disordered" evidence="1">
    <location>
        <begin position="1"/>
        <end position="67"/>
    </location>
</feature>
<reference evidence="2 3" key="1">
    <citation type="submission" date="2020-04" db="EMBL/GenBank/DDBJ databases">
        <title>Draft Genome Sequence of Streptomyces morookaense DSM 40503, an 8-azaguanine-producing strain.</title>
        <authorList>
            <person name="Qi J."/>
            <person name="Gao J.-M."/>
        </authorList>
    </citation>
    <scope>NUCLEOTIDE SEQUENCE [LARGE SCALE GENOMIC DNA]</scope>
    <source>
        <strain evidence="2 3">DSM 40503</strain>
    </source>
</reference>
<gene>
    <name evidence="2" type="ORF">HG542_12280</name>
</gene>
<dbReference type="EMBL" id="JABBXF010000023">
    <property type="protein sequence ID" value="NVK78442.1"/>
    <property type="molecule type" value="Genomic_DNA"/>
</dbReference>
<feature type="compositionally biased region" description="Pro residues" evidence="1">
    <location>
        <begin position="139"/>
        <end position="149"/>
    </location>
</feature>
<evidence type="ECO:0000256" key="1">
    <source>
        <dbReference type="SAM" id="MobiDB-lite"/>
    </source>
</evidence>
<proteinExistence type="predicted"/>
<organism evidence="2 3">
    <name type="scientific">Streptomyces morookaense</name>
    <name type="common">Streptoverticillium morookaense</name>
    <dbReference type="NCBI Taxonomy" id="1970"/>
    <lineage>
        <taxon>Bacteria</taxon>
        <taxon>Bacillati</taxon>
        <taxon>Actinomycetota</taxon>
        <taxon>Actinomycetes</taxon>
        <taxon>Kitasatosporales</taxon>
        <taxon>Streptomycetaceae</taxon>
        <taxon>Streptomyces</taxon>
    </lineage>
</organism>
<sequence length="149" mass="16114">MTDGARPAHTTPAGHSRPGPHPRGSGVVGRDVYSYEPVSRTSYPNYIPGMRPPRDASPESHPGSVTPIYDALCSEYRRSFRTLPGDRAGEEELKFKGFGAPSPGGYAQPYAGAYQGQSSGYNPAWDSYYGRQRSGSPLPALPPAPRRNF</sequence>
<comment type="caution">
    <text evidence="2">The sequence shown here is derived from an EMBL/GenBank/DDBJ whole genome shotgun (WGS) entry which is preliminary data.</text>
</comment>
<evidence type="ECO:0000313" key="2">
    <source>
        <dbReference type="EMBL" id="NVK78442.1"/>
    </source>
</evidence>
<keyword evidence="3" id="KW-1185">Reference proteome</keyword>
<protein>
    <submittedName>
        <fullName evidence="2">Uncharacterized protein</fullName>
    </submittedName>
</protein>
<accession>A0A7Y7B3R3</accession>
<evidence type="ECO:0000313" key="3">
    <source>
        <dbReference type="Proteomes" id="UP000587462"/>
    </source>
</evidence>
<name>A0A7Y7B3R3_STRMO</name>
<dbReference type="Proteomes" id="UP000587462">
    <property type="component" value="Unassembled WGS sequence"/>
</dbReference>
<feature type="region of interest" description="Disordered" evidence="1">
    <location>
        <begin position="122"/>
        <end position="149"/>
    </location>
</feature>
<dbReference type="AlphaFoldDB" id="A0A7Y7B3R3"/>